<dbReference type="OrthoDB" id="9774177at2"/>
<evidence type="ECO:0000313" key="7">
    <source>
        <dbReference type="Proteomes" id="UP000321464"/>
    </source>
</evidence>
<name>A0A512APE3_9SPHN</name>
<dbReference type="InterPro" id="IPR017836">
    <property type="entry name" value="Hopanoid_biosynth-assoc_HpnK"/>
</dbReference>
<proteinExistence type="predicted"/>
<keyword evidence="4" id="KW-0460">Magnesium</keyword>
<accession>A0A512APE3</accession>
<dbReference type="GO" id="GO:0046872">
    <property type="term" value="F:metal ion binding"/>
    <property type="evidence" value="ECO:0007669"/>
    <property type="project" value="UniProtKB-KW"/>
</dbReference>
<dbReference type="GO" id="GO:0019213">
    <property type="term" value="F:deacetylase activity"/>
    <property type="evidence" value="ECO:0007669"/>
    <property type="project" value="TreeGrafter"/>
</dbReference>
<dbReference type="RefSeq" id="WP_147160884.1">
    <property type="nucleotide sequence ID" value="NZ_BJYR01000023.1"/>
</dbReference>
<sequence>MGEARRLVVTADDFGASPEVNAAVEQAHRDGILTAASLMVAGGAADDAVERARRLPGLGVGLHLVLVEGRPMLPPEQIPALVDHTGQFRSDMVRTALTIFASPSARRQLAAEVDAQFAAFAATGLKLDHVNAHKHFHLHPTIASAILRAGKRHGMTAMRAPIEPPAVIAAIDGTPRRTGIEHLWAKVLRRRLRKAGVTVPDQVFGLAWSGALTAPKLLALLDKLPPGLTEIYAHPAEGPYPGSAPGYLYAEELAALTDPLAKAAIARNGVATGHFADFGRTSP</sequence>
<dbReference type="Gene3D" id="3.20.20.370">
    <property type="entry name" value="Glycoside hydrolase/deacetylase"/>
    <property type="match status" value="1"/>
</dbReference>
<dbReference type="GO" id="GO:0005975">
    <property type="term" value="P:carbohydrate metabolic process"/>
    <property type="evidence" value="ECO:0007669"/>
    <property type="project" value="InterPro"/>
</dbReference>
<dbReference type="PANTHER" id="PTHR31609">
    <property type="entry name" value="YDJC DEACETYLASE FAMILY MEMBER"/>
    <property type="match status" value="1"/>
</dbReference>
<dbReference type="PANTHER" id="PTHR31609:SF1">
    <property type="entry name" value="CARBOHYDRATE DEACETYLASE"/>
    <property type="match status" value="1"/>
</dbReference>
<dbReference type="SUPFAM" id="SSF88713">
    <property type="entry name" value="Glycoside hydrolase/deacetylase"/>
    <property type="match status" value="1"/>
</dbReference>
<dbReference type="NCBIfam" id="TIGR03473">
    <property type="entry name" value="HpnK"/>
    <property type="match status" value="1"/>
</dbReference>
<evidence type="ECO:0008006" key="8">
    <source>
        <dbReference type="Google" id="ProtNLM"/>
    </source>
</evidence>
<keyword evidence="3" id="KW-0378">Hydrolase</keyword>
<evidence type="ECO:0000256" key="5">
    <source>
        <dbReference type="ARBA" id="ARBA00023277"/>
    </source>
</evidence>
<evidence type="ECO:0000256" key="1">
    <source>
        <dbReference type="ARBA" id="ARBA00001946"/>
    </source>
</evidence>
<protein>
    <recommendedName>
        <fullName evidence="8">PTS cellobiose transporter</fullName>
    </recommendedName>
</protein>
<dbReference type="Pfam" id="PF04794">
    <property type="entry name" value="YdjC"/>
    <property type="match status" value="1"/>
</dbReference>
<keyword evidence="2" id="KW-0479">Metal-binding</keyword>
<dbReference type="CDD" id="cd10804">
    <property type="entry name" value="YdjC_HpnK_like"/>
    <property type="match status" value="1"/>
</dbReference>
<dbReference type="EMBL" id="BJYR01000023">
    <property type="protein sequence ID" value="GEO01579.1"/>
    <property type="molecule type" value="Genomic_DNA"/>
</dbReference>
<dbReference type="Proteomes" id="UP000321464">
    <property type="component" value="Unassembled WGS sequence"/>
</dbReference>
<evidence type="ECO:0000256" key="3">
    <source>
        <dbReference type="ARBA" id="ARBA00022801"/>
    </source>
</evidence>
<reference evidence="6 7" key="1">
    <citation type="submission" date="2019-07" db="EMBL/GenBank/DDBJ databases">
        <title>Whole genome shotgun sequence of Novosphingobium sediminis NBRC 106119.</title>
        <authorList>
            <person name="Hosoyama A."/>
            <person name="Uohara A."/>
            <person name="Ohji S."/>
            <person name="Ichikawa N."/>
        </authorList>
    </citation>
    <scope>NUCLEOTIDE SEQUENCE [LARGE SCALE GENOMIC DNA]</scope>
    <source>
        <strain evidence="6 7">NBRC 106119</strain>
    </source>
</reference>
<comment type="cofactor">
    <cofactor evidence="1">
        <name>Mg(2+)</name>
        <dbReference type="ChEBI" id="CHEBI:18420"/>
    </cofactor>
</comment>
<gene>
    <name evidence="6" type="ORF">NSE01_34110</name>
</gene>
<evidence type="ECO:0000256" key="4">
    <source>
        <dbReference type="ARBA" id="ARBA00022842"/>
    </source>
</evidence>
<keyword evidence="5" id="KW-0119">Carbohydrate metabolism</keyword>
<dbReference type="GO" id="GO:0016787">
    <property type="term" value="F:hydrolase activity"/>
    <property type="evidence" value="ECO:0007669"/>
    <property type="project" value="UniProtKB-KW"/>
</dbReference>
<organism evidence="6 7">
    <name type="scientific">Novosphingobium sediminis</name>
    <dbReference type="NCBI Taxonomy" id="707214"/>
    <lineage>
        <taxon>Bacteria</taxon>
        <taxon>Pseudomonadati</taxon>
        <taxon>Pseudomonadota</taxon>
        <taxon>Alphaproteobacteria</taxon>
        <taxon>Sphingomonadales</taxon>
        <taxon>Sphingomonadaceae</taxon>
        <taxon>Novosphingobium</taxon>
    </lineage>
</organism>
<evidence type="ECO:0000256" key="2">
    <source>
        <dbReference type="ARBA" id="ARBA00022723"/>
    </source>
</evidence>
<dbReference type="InterPro" id="IPR011330">
    <property type="entry name" value="Glyco_hydro/deAcase_b/a-brl"/>
</dbReference>
<dbReference type="InterPro" id="IPR006879">
    <property type="entry name" value="YdjC-like"/>
</dbReference>
<keyword evidence="7" id="KW-1185">Reference proteome</keyword>
<evidence type="ECO:0000313" key="6">
    <source>
        <dbReference type="EMBL" id="GEO01579.1"/>
    </source>
</evidence>
<comment type="caution">
    <text evidence="6">The sequence shown here is derived from an EMBL/GenBank/DDBJ whole genome shotgun (WGS) entry which is preliminary data.</text>
</comment>
<dbReference type="AlphaFoldDB" id="A0A512APE3"/>